<comment type="subunit">
    <text evidence="6">Homodimer. Found in a multi-helicase-TICAM1 complex at least composed of DHX36, DDX1, DDX21 and TICAM1.</text>
</comment>
<evidence type="ECO:0000259" key="8">
    <source>
        <dbReference type="PROSITE" id="PS50104"/>
    </source>
</evidence>
<dbReference type="PANTHER" id="PTHR47230:SF1">
    <property type="entry name" value="TIR DOMAIN-CONTAINING ADAPTER MOLECULE 1"/>
    <property type="match status" value="1"/>
</dbReference>
<accession>A0A8C0G5C7</accession>
<evidence type="ECO:0000256" key="3">
    <source>
        <dbReference type="ARBA" id="ARBA00022588"/>
    </source>
</evidence>
<dbReference type="SUPFAM" id="SSF52200">
    <property type="entry name" value="Toll/Interleukin receptor TIR domain"/>
    <property type="match status" value="1"/>
</dbReference>
<dbReference type="Pfam" id="PF12721">
    <property type="entry name" value="RHIM"/>
    <property type="match status" value="1"/>
</dbReference>
<evidence type="ECO:0000256" key="1">
    <source>
        <dbReference type="ARBA" id="ARBA00022490"/>
    </source>
</evidence>
<dbReference type="InterPro" id="IPR025735">
    <property type="entry name" value="RHIM"/>
</dbReference>
<dbReference type="GO" id="GO:0006954">
    <property type="term" value="P:inflammatory response"/>
    <property type="evidence" value="ECO:0007669"/>
    <property type="project" value="UniProtKB-KW"/>
</dbReference>
<dbReference type="GO" id="GO:0045087">
    <property type="term" value="P:innate immune response"/>
    <property type="evidence" value="ECO:0007669"/>
    <property type="project" value="UniProtKB-UniRule"/>
</dbReference>
<evidence type="ECO:0000256" key="5">
    <source>
        <dbReference type="ARBA" id="ARBA00023198"/>
    </source>
</evidence>
<comment type="function">
    <text evidence="6">Involved in innate immunity against invading pathogens. Adapter used by TLR3, TLR4 (through TICAM2) and TLR5 to mediate NF-kappa-B and interferon-regulatory factor (IRF) activation, and to induce apoptosis. Ligand binding to these receptors results in TRIF recruitment through its TIR domain. Distinct protein-interaction motifs allow recruitment of the effector proteins TBK1, TRAF6 and RIPK1, which in turn, lead to the activation of transcription factors IRF3 and IRF7, NF-kappa-B and FADD respectively. Phosphorylation by TBK1 on the pLxIS motif leads to recruitment and subsequent activation of the transcription factor IRF3 to induce expression of type I interferon and exert a potent immunity against invading pathogens. Component of a multi-helicase-TICAM1 complex that acts as a cytoplasmic sensor of viral double-stranded RNA (dsRNA) and plays a role in the activation of a cascade of antiviral responses including the induction of pro-inflammatory cytokines.</text>
</comment>
<dbReference type="Gene3D" id="3.40.50.10140">
    <property type="entry name" value="Toll/interleukin-1 receptor homology (TIR) domain"/>
    <property type="match status" value="1"/>
</dbReference>
<dbReference type="Proteomes" id="UP000694404">
    <property type="component" value="Unplaced"/>
</dbReference>
<evidence type="ECO:0000256" key="4">
    <source>
        <dbReference type="ARBA" id="ARBA00022859"/>
    </source>
</evidence>
<evidence type="ECO:0000256" key="7">
    <source>
        <dbReference type="SAM" id="MobiDB-lite"/>
    </source>
</evidence>
<dbReference type="OMA" id="TRHGWQD"/>
<keyword evidence="4 6" id="KW-0391">Immunity</keyword>
<dbReference type="GO" id="GO:0034142">
    <property type="term" value="P:toll-like receptor 4 signaling pathway"/>
    <property type="evidence" value="ECO:0007669"/>
    <property type="project" value="Ensembl"/>
</dbReference>
<dbReference type="InterPro" id="IPR040886">
    <property type="entry name" value="TRIF_N"/>
</dbReference>
<dbReference type="Gene3D" id="1.25.40.780">
    <property type="match status" value="1"/>
</dbReference>
<dbReference type="GO" id="GO:0019901">
    <property type="term" value="F:protein kinase binding"/>
    <property type="evidence" value="ECO:0007669"/>
    <property type="project" value="Ensembl"/>
</dbReference>
<gene>
    <name evidence="9" type="primary">TICAM1</name>
</gene>
<dbReference type="GO" id="GO:0006915">
    <property type="term" value="P:apoptotic process"/>
    <property type="evidence" value="ECO:0007669"/>
    <property type="project" value="UniProtKB-KW"/>
</dbReference>
<keyword evidence="10" id="KW-1185">Reference proteome</keyword>
<dbReference type="GO" id="GO:0034138">
    <property type="term" value="P:toll-like receptor 3 signaling pathway"/>
    <property type="evidence" value="ECO:0007669"/>
    <property type="project" value="Ensembl"/>
</dbReference>
<dbReference type="PANTHER" id="PTHR47230">
    <property type="entry name" value="TIR DOMAIN-CONTAINING ADAPTER MOLECULE 1"/>
    <property type="match status" value="1"/>
</dbReference>
<evidence type="ECO:0000313" key="10">
    <source>
        <dbReference type="Proteomes" id="UP000694404"/>
    </source>
</evidence>
<protein>
    <recommendedName>
        <fullName evidence="6">TIR domain-containing adapter molecule 1</fullName>
        <shortName evidence="6">TICAM-1</shortName>
    </recommendedName>
</protein>
<proteinExistence type="predicted"/>
<keyword evidence="6" id="KW-0053">Apoptosis</keyword>
<comment type="subcellular location">
    <subcellularLocation>
        <location evidence="6">Cytoplasmic vesicle</location>
        <location evidence="6">Autophagosome</location>
    </subcellularLocation>
    <subcellularLocation>
        <location evidence="6">Cytoplasm</location>
        <location evidence="6">Cytosol</location>
    </subcellularLocation>
    <subcellularLocation>
        <location evidence="6">Mitochondrion</location>
    </subcellularLocation>
</comment>
<dbReference type="InterPro" id="IPR035897">
    <property type="entry name" value="Toll_tir_struct_dom_sf"/>
</dbReference>
<keyword evidence="5 6" id="KW-0395">Inflammatory response</keyword>
<dbReference type="GO" id="GO:0032481">
    <property type="term" value="P:positive regulation of type I interferon production"/>
    <property type="evidence" value="ECO:0007669"/>
    <property type="project" value="Ensembl"/>
</dbReference>
<dbReference type="Pfam" id="PF17798">
    <property type="entry name" value="TRIF-NTD"/>
    <property type="match status" value="1"/>
</dbReference>
<organism evidence="9 10">
    <name type="scientific">Chelonoidis abingdonii</name>
    <name type="common">Abingdon island giant tortoise</name>
    <name type="synonym">Testudo abingdonii</name>
    <dbReference type="NCBI Taxonomy" id="106734"/>
    <lineage>
        <taxon>Eukaryota</taxon>
        <taxon>Metazoa</taxon>
        <taxon>Chordata</taxon>
        <taxon>Craniata</taxon>
        <taxon>Vertebrata</taxon>
        <taxon>Euteleostomi</taxon>
        <taxon>Archelosauria</taxon>
        <taxon>Testudinata</taxon>
        <taxon>Testudines</taxon>
        <taxon>Cryptodira</taxon>
        <taxon>Durocryptodira</taxon>
        <taxon>Testudinoidea</taxon>
        <taxon>Testudinidae</taxon>
        <taxon>Chelonoidis</taxon>
    </lineage>
</organism>
<dbReference type="GO" id="GO:0005776">
    <property type="term" value="C:autophagosome"/>
    <property type="evidence" value="ECO:0007669"/>
    <property type="project" value="UniProtKB-SubCell"/>
</dbReference>
<dbReference type="GO" id="GO:0005739">
    <property type="term" value="C:mitochondrion"/>
    <property type="evidence" value="ECO:0007669"/>
    <property type="project" value="UniProtKB-SubCell"/>
</dbReference>
<dbReference type="PROSITE" id="PS50104">
    <property type="entry name" value="TIR"/>
    <property type="match status" value="1"/>
</dbReference>
<evidence type="ECO:0000313" key="9">
    <source>
        <dbReference type="Ensembl" id="ENSCABP00000002948.1"/>
    </source>
</evidence>
<keyword evidence="6" id="KW-0968">Cytoplasmic vesicle</keyword>
<reference evidence="9" key="1">
    <citation type="submission" date="2025-08" db="UniProtKB">
        <authorList>
            <consortium name="Ensembl"/>
        </authorList>
    </citation>
    <scope>IDENTIFICATION</scope>
</reference>
<keyword evidence="3 6" id="KW-0399">Innate immunity</keyword>
<dbReference type="GeneTree" id="ENSGT00940000162411"/>
<comment type="domain">
    <text evidence="6">The N-terminal region is essential for activation of the IFNB promoter activity.</text>
</comment>
<dbReference type="InterPro" id="IPR000157">
    <property type="entry name" value="TIR_dom"/>
</dbReference>
<dbReference type="AlphaFoldDB" id="A0A8C0G5C7"/>
<dbReference type="GO" id="GO:0035591">
    <property type="term" value="F:signaling adaptor activity"/>
    <property type="evidence" value="ECO:0007669"/>
    <property type="project" value="TreeGrafter"/>
</dbReference>
<dbReference type="GO" id="GO:0043330">
    <property type="term" value="P:response to exogenous dsRNA"/>
    <property type="evidence" value="ECO:0007669"/>
    <property type="project" value="UniProtKB-UniRule"/>
</dbReference>
<dbReference type="InterPro" id="IPR046946">
    <property type="entry name" value="TCAM1/2"/>
</dbReference>
<name>A0A8C0G5C7_CHEAB</name>
<dbReference type="GO" id="GO:0035666">
    <property type="term" value="P:TRIF-dependent toll-like receptor signaling pathway"/>
    <property type="evidence" value="ECO:0007669"/>
    <property type="project" value="Ensembl"/>
</dbReference>
<dbReference type="GO" id="GO:0043123">
    <property type="term" value="P:positive regulation of canonical NF-kappaB signal transduction"/>
    <property type="evidence" value="ECO:0007669"/>
    <property type="project" value="Ensembl"/>
</dbReference>
<feature type="region of interest" description="Disordered" evidence="7">
    <location>
        <begin position="275"/>
        <end position="317"/>
    </location>
</feature>
<keyword evidence="2" id="KW-0597">Phosphoprotein</keyword>
<dbReference type="GO" id="GO:0097342">
    <property type="term" value="C:ripoptosome"/>
    <property type="evidence" value="ECO:0007669"/>
    <property type="project" value="Ensembl"/>
</dbReference>
<reference evidence="9" key="2">
    <citation type="submission" date="2025-09" db="UniProtKB">
        <authorList>
            <consortium name="Ensembl"/>
        </authorList>
    </citation>
    <scope>IDENTIFICATION</scope>
</reference>
<evidence type="ECO:0000256" key="2">
    <source>
        <dbReference type="ARBA" id="ARBA00022553"/>
    </source>
</evidence>
<dbReference type="Ensembl" id="ENSCABT00000003191.1">
    <property type="protein sequence ID" value="ENSCABP00000002948.1"/>
    <property type="gene ID" value="ENSCABG00000002266.1"/>
</dbReference>
<dbReference type="GO" id="GO:0051607">
    <property type="term" value="P:defense response to virus"/>
    <property type="evidence" value="ECO:0007669"/>
    <property type="project" value="UniProtKB-UniRule"/>
</dbReference>
<dbReference type="GO" id="GO:0010008">
    <property type="term" value="C:endosome membrane"/>
    <property type="evidence" value="ECO:0007669"/>
    <property type="project" value="Ensembl"/>
</dbReference>
<feature type="domain" description="TIR" evidence="8">
    <location>
        <begin position="425"/>
        <end position="558"/>
    </location>
</feature>
<keyword evidence="1 6" id="KW-0963">Cytoplasm</keyword>
<keyword evidence="6" id="KW-0496">Mitochondrion</keyword>
<dbReference type="GO" id="GO:0005769">
    <property type="term" value="C:early endosome"/>
    <property type="evidence" value="ECO:0007669"/>
    <property type="project" value="Ensembl"/>
</dbReference>
<evidence type="ECO:0000256" key="6">
    <source>
        <dbReference type="PIRNR" id="PIRNR037744"/>
    </source>
</evidence>
<sequence length="721" mass="79282">GLDMDNVNIHNYMRLYISEEMAEAGEIQPGFEVVFSILSRIPEERLVSLKHKLKHMRPCTSSCKLLQAMVLLTLGRESEARICLDALGDDEGALCIWRSKWGTAGSENPLTPQQEAGALLALARIYSLLVEENLCTPLARDNVYKAAIVAFRASEDPQRDRLGSILAEAQEKCVIDFSPTQTGNEFKTLRSDPGHFPTARPVPVVRSHPVQIGSRSVLSGPQTLRSSGSPASFISHFEISQSPTMEFHTCSAHRNYVPQPSKLCGGAANCTVQPGRGGVSHGPQDAGQASRFSAPPLQSGVRRHQSENPQAGSFVPPSLPVPETPLLHLRAVHCPVECTDPPTTLTAELQEPGEHVVQKPEQESPTELPSLCTTGPAAGSIRVPVEDSCVLTEKADTTFFSSSEGPPPSQAAAAPTPELDCDEKRFFSFVVLHASEDVAIACRVKEMLESMGVPDGATFCEEFLIPGQSQLTCFQDAIDNSAFTLLLLTQNFQSRFCMHQMNTALMDSLQRRPKYNSVIPFVPKENPSKKCPIPTILVGVVPLEENSPVFSKTVKNTFRLRRINELKAMWSQLQHIQEQHRKQRQYQEHVQMLQQNLAGLNLGSQPGYLSQMPLPGMLPYPAGIQQLLQQLLQLQASSLPTFAPPATYQPHPASQFMPTQSVPSPSQHFILPPTHQNMIQGSGGPQPLIIQNAQMVQIGDHNQMQVERSRQVSEKQFYENG</sequence>